<dbReference type="Pfam" id="PF07729">
    <property type="entry name" value="FCD"/>
    <property type="match status" value="1"/>
</dbReference>
<gene>
    <name evidence="5" type="ORF">SAMN05216215_100842</name>
</gene>
<dbReference type="RefSeq" id="WP_245761065.1">
    <property type="nucleotide sequence ID" value="NZ_FNOK01000008.1"/>
</dbReference>
<dbReference type="PROSITE" id="PS50949">
    <property type="entry name" value="HTH_GNTR"/>
    <property type="match status" value="1"/>
</dbReference>
<dbReference type="PANTHER" id="PTHR43537">
    <property type="entry name" value="TRANSCRIPTIONAL REGULATOR, GNTR FAMILY"/>
    <property type="match status" value="1"/>
</dbReference>
<dbReference type="CDD" id="cd07377">
    <property type="entry name" value="WHTH_GntR"/>
    <property type="match status" value="1"/>
</dbReference>
<dbReference type="EMBL" id="FNOK01000008">
    <property type="protein sequence ID" value="SDX16444.1"/>
    <property type="molecule type" value="Genomic_DNA"/>
</dbReference>
<evidence type="ECO:0000256" key="1">
    <source>
        <dbReference type="ARBA" id="ARBA00023015"/>
    </source>
</evidence>
<evidence type="ECO:0000313" key="5">
    <source>
        <dbReference type="EMBL" id="SDX16444.1"/>
    </source>
</evidence>
<dbReference type="STRING" id="418495.SAMN05216215_100842"/>
<dbReference type="Gene3D" id="1.20.120.530">
    <property type="entry name" value="GntR ligand-binding domain-like"/>
    <property type="match status" value="1"/>
</dbReference>
<proteinExistence type="predicted"/>
<keyword evidence="1" id="KW-0805">Transcription regulation</keyword>
<evidence type="ECO:0000313" key="6">
    <source>
        <dbReference type="Proteomes" id="UP000199529"/>
    </source>
</evidence>
<dbReference type="Pfam" id="PF00392">
    <property type="entry name" value="GntR"/>
    <property type="match status" value="1"/>
</dbReference>
<dbReference type="InterPro" id="IPR036388">
    <property type="entry name" value="WH-like_DNA-bd_sf"/>
</dbReference>
<keyword evidence="2 5" id="KW-0238">DNA-binding</keyword>
<organism evidence="5 6">
    <name type="scientific">Saccharopolyspora shandongensis</name>
    <dbReference type="NCBI Taxonomy" id="418495"/>
    <lineage>
        <taxon>Bacteria</taxon>
        <taxon>Bacillati</taxon>
        <taxon>Actinomycetota</taxon>
        <taxon>Actinomycetes</taxon>
        <taxon>Pseudonocardiales</taxon>
        <taxon>Pseudonocardiaceae</taxon>
        <taxon>Saccharopolyspora</taxon>
    </lineage>
</organism>
<dbReference type="InterPro" id="IPR011711">
    <property type="entry name" value="GntR_C"/>
</dbReference>
<dbReference type="SUPFAM" id="SSF48008">
    <property type="entry name" value="GntR ligand-binding domain-like"/>
    <property type="match status" value="1"/>
</dbReference>
<dbReference type="SUPFAM" id="SSF46785">
    <property type="entry name" value="Winged helix' DNA-binding domain"/>
    <property type="match status" value="1"/>
</dbReference>
<dbReference type="PANTHER" id="PTHR43537:SF45">
    <property type="entry name" value="GNTR FAMILY REGULATORY PROTEIN"/>
    <property type="match status" value="1"/>
</dbReference>
<feature type="domain" description="HTH gntR-type" evidence="4">
    <location>
        <begin position="10"/>
        <end position="77"/>
    </location>
</feature>
<dbReference type="InterPro" id="IPR000524">
    <property type="entry name" value="Tscrpt_reg_HTH_GntR"/>
</dbReference>
<dbReference type="SMART" id="SM00895">
    <property type="entry name" value="FCD"/>
    <property type="match status" value="1"/>
</dbReference>
<keyword evidence="3" id="KW-0804">Transcription</keyword>
<sequence length="243" mass="26690">MVSRQAQAGRNLRQMAVDALRKAITTGTFPPGTHLGEVQVSDQLGISRGTLREALRELQQEGLVSYGDRGRVAVRQIDEKDIINTFTVRAALEAVAGETLAASYYREQHCRSLRAAVDDMAAAAQVSLEAQIEADLAFHELLCELTGNDALLRSWKLLEGSIRMCIMYRGLERALSNMSADRHLEIVTAIESGDPVKTQTVIQDHMVATAQELLFGTVRSRRPIDILGGARPAERGERPEKPA</sequence>
<dbReference type="Proteomes" id="UP000199529">
    <property type="component" value="Unassembled WGS sequence"/>
</dbReference>
<protein>
    <submittedName>
        <fullName evidence="5">DNA-binding transcriptional regulator, GntR family</fullName>
    </submittedName>
</protein>
<evidence type="ECO:0000259" key="4">
    <source>
        <dbReference type="PROSITE" id="PS50949"/>
    </source>
</evidence>
<accession>A0A1H2ZI55</accession>
<dbReference type="Gene3D" id="1.10.10.10">
    <property type="entry name" value="Winged helix-like DNA-binding domain superfamily/Winged helix DNA-binding domain"/>
    <property type="match status" value="1"/>
</dbReference>
<dbReference type="InterPro" id="IPR036390">
    <property type="entry name" value="WH_DNA-bd_sf"/>
</dbReference>
<evidence type="ECO:0000256" key="2">
    <source>
        <dbReference type="ARBA" id="ARBA00023125"/>
    </source>
</evidence>
<evidence type="ECO:0000256" key="3">
    <source>
        <dbReference type="ARBA" id="ARBA00023163"/>
    </source>
</evidence>
<dbReference type="PRINTS" id="PR00035">
    <property type="entry name" value="HTHGNTR"/>
</dbReference>
<keyword evidence="6" id="KW-1185">Reference proteome</keyword>
<dbReference type="AlphaFoldDB" id="A0A1H2ZI55"/>
<dbReference type="GO" id="GO:0003677">
    <property type="term" value="F:DNA binding"/>
    <property type="evidence" value="ECO:0007669"/>
    <property type="project" value="UniProtKB-KW"/>
</dbReference>
<dbReference type="InterPro" id="IPR008920">
    <property type="entry name" value="TF_FadR/GntR_C"/>
</dbReference>
<name>A0A1H2ZI55_9PSEU</name>
<dbReference type="SMART" id="SM00345">
    <property type="entry name" value="HTH_GNTR"/>
    <property type="match status" value="1"/>
</dbReference>
<dbReference type="GO" id="GO:0003700">
    <property type="term" value="F:DNA-binding transcription factor activity"/>
    <property type="evidence" value="ECO:0007669"/>
    <property type="project" value="InterPro"/>
</dbReference>
<reference evidence="6" key="1">
    <citation type="submission" date="2016-10" db="EMBL/GenBank/DDBJ databases">
        <authorList>
            <person name="Varghese N."/>
            <person name="Submissions S."/>
        </authorList>
    </citation>
    <scope>NUCLEOTIDE SEQUENCE [LARGE SCALE GENOMIC DNA]</scope>
    <source>
        <strain evidence="6">CGMCC 4.3530</strain>
    </source>
</reference>